<keyword evidence="3" id="KW-1185">Reference proteome</keyword>
<feature type="compositionally biased region" description="Polar residues" evidence="1">
    <location>
        <begin position="539"/>
        <end position="549"/>
    </location>
</feature>
<protein>
    <submittedName>
        <fullName evidence="2">Uncharacterized protein</fullName>
    </submittedName>
</protein>
<reference evidence="2" key="1">
    <citation type="journal article" date="2020" name="Stud. Mycol.">
        <title>101 Dothideomycetes genomes: a test case for predicting lifestyles and emergence of pathogens.</title>
        <authorList>
            <person name="Haridas S."/>
            <person name="Albert R."/>
            <person name="Binder M."/>
            <person name="Bloem J."/>
            <person name="Labutti K."/>
            <person name="Salamov A."/>
            <person name="Andreopoulos B."/>
            <person name="Baker S."/>
            <person name="Barry K."/>
            <person name="Bills G."/>
            <person name="Bluhm B."/>
            <person name="Cannon C."/>
            <person name="Castanera R."/>
            <person name="Culley D."/>
            <person name="Daum C."/>
            <person name="Ezra D."/>
            <person name="Gonzalez J."/>
            <person name="Henrissat B."/>
            <person name="Kuo A."/>
            <person name="Liang C."/>
            <person name="Lipzen A."/>
            <person name="Lutzoni F."/>
            <person name="Magnuson J."/>
            <person name="Mondo S."/>
            <person name="Nolan M."/>
            <person name="Ohm R."/>
            <person name="Pangilinan J."/>
            <person name="Park H.-J."/>
            <person name="Ramirez L."/>
            <person name="Alfaro M."/>
            <person name="Sun H."/>
            <person name="Tritt A."/>
            <person name="Yoshinaga Y."/>
            <person name="Zwiers L.-H."/>
            <person name="Turgeon B."/>
            <person name="Goodwin S."/>
            <person name="Spatafora J."/>
            <person name="Crous P."/>
            <person name="Grigoriev I."/>
        </authorList>
    </citation>
    <scope>NUCLEOTIDE SEQUENCE</scope>
    <source>
        <strain evidence="2">CBS 125425</strain>
    </source>
</reference>
<comment type="caution">
    <text evidence="2">The sequence shown here is derived from an EMBL/GenBank/DDBJ whole genome shotgun (WGS) entry which is preliminary data.</text>
</comment>
<proteinExistence type="predicted"/>
<evidence type="ECO:0000256" key="1">
    <source>
        <dbReference type="SAM" id="MobiDB-lite"/>
    </source>
</evidence>
<feature type="region of interest" description="Disordered" evidence="1">
    <location>
        <begin position="527"/>
        <end position="549"/>
    </location>
</feature>
<evidence type="ECO:0000313" key="2">
    <source>
        <dbReference type="EMBL" id="KAF2738238.1"/>
    </source>
</evidence>
<dbReference type="Proteomes" id="UP000799444">
    <property type="component" value="Unassembled WGS sequence"/>
</dbReference>
<gene>
    <name evidence="2" type="ORF">EJ04DRAFT_509668</name>
</gene>
<dbReference type="OrthoDB" id="5374070at2759"/>
<accession>A0A9P4V6F1</accession>
<organism evidence="2 3">
    <name type="scientific">Polyplosphaeria fusca</name>
    <dbReference type="NCBI Taxonomy" id="682080"/>
    <lineage>
        <taxon>Eukaryota</taxon>
        <taxon>Fungi</taxon>
        <taxon>Dikarya</taxon>
        <taxon>Ascomycota</taxon>
        <taxon>Pezizomycotina</taxon>
        <taxon>Dothideomycetes</taxon>
        <taxon>Pleosporomycetidae</taxon>
        <taxon>Pleosporales</taxon>
        <taxon>Tetraplosphaeriaceae</taxon>
        <taxon>Polyplosphaeria</taxon>
    </lineage>
</organism>
<evidence type="ECO:0000313" key="3">
    <source>
        <dbReference type="Proteomes" id="UP000799444"/>
    </source>
</evidence>
<name>A0A9P4V6F1_9PLEO</name>
<dbReference type="EMBL" id="ML996110">
    <property type="protein sequence ID" value="KAF2738238.1"/>
    <property type="molecule type" value="Genomic_DNA"/>
</dbReference>
<sequence>MTEILGILGGIYTSAQVLDHFAKQTSRWRILSDRLFDAKEGLDAAQLSLKSWQRKYDVQDRRPLVYMHVLFGQPGWEQLRRTLGHIKMINRSIQSDIDKIVGRALRARPGGPLEPDRHDGRYDEQLVEDCLRRIKRSMRWSQKFKYSVLGRIDDLEVALERLHRKLTTLERFSDYYLELEHPDIFYTIKRLPGRRVILRIGDSRHDAVQRKLLHALRARKDAELLHRASHSEPSIHIGLSVPQIHERDFAFLLPLAGRTHEVLVHPVRFKAIHDRSRVQTNISSAVPTLIRNKQEPCYMLPSSAGDEGFQLSLPPTTLLTELEYRDPLSTLVRKQNSFLGQPVYPQDQIAIACGIAHGSFRLIGSRWLQFLDNRNIRWRRNAEGQWTSMMAAQPGDTSITRTLDQVLDSNSSRFDKRDLSKHAQIFRIGLVLTELALKTPISYIDFDNRSGGVRLFISGLNGDGEEVEAAEVAAEVENRTNVLMGNMVFTCLSALAREGMREKEIEEAYYRNVLSQADELQAFVKADRRRGSPAGTPRSGGSNPSFRDV</sequence>
<dbReference type="AlphaFoldDB" id="A0A9P4V6F1"/>